<gene>
    <name evidence="3" type="ORF">FHR36_003889</name>
</gene>
<keyword evidence="2" id="KW-0732">Signal</keyword>
<evidence type="ECO:0000313" key="4">
    <source>
        <dbReference type="Proteomes" id="UP001206483"/>
    </source>
</evidence>
<dbReference type="Proteomes" id="UP001206483">
    <property type="component" value="Unassembled WGS sequence"/>
</dbReference>
<proteinExistence type="predicted"/>
<reference evidence="3 4" key="1">
    <citation type="submission" date="2022-06" db="EMBL/GenBank/DDBJ databases">
        <title>Sequencing the genomes of 1000 actinobacteria strains.</title>
        <authorList>
            <person name="Klenk H.-P."/>
        </authorList>
    </citation>
    <scope>NUCLEOTIDE SEQUENCE [LARGE SCALE GENOMIC DNA]</scope>
    <source>
        <strain evidence="3 4">DSM 41656</strain>
    </source>
</reference>
<organism evidence="3 4">
    <name type="scientific">Kitasatospora paracochleata</name>
    <dbReference type="NCBI Taxonomy" id="58354"/>
    <lineage>
        <taxon>Bacteria</taxon>
        <taxon>Bacillati</taxon>
        <taxon>Actinomycetota</taxon>
        <taxon>Actinomycetes</taxon>
        <taxon>Kitasatosporales</taxon>
        <taxon>Streptomycetaceae</taxon>
        <taxon>Kitasatospora</taxon>
    </lineage>
</organism>
<sequence length="198" mass="19137">MDHRTAAVTVRTARGRRAAALAALVLAAGALSACASGGTGGSASSAGASVSASASPSASPSGSPSGAAPSASASPTPSATAGSGQPTTPGIAVGEPTPTPVKIPATGYRLESPTTLTVYFYGGVCDKYGLRVEEDTPPVVKVRVVITQTAPRGQACPAIVKGQQVTATLSKPMTGGAVIDLATGEQLPPATEAAGGPR</sequence>
<evidence type="ECO:0000256" key="2">
    <source>
        <dbReference type="SAM" id="SignalP"/>
    </source>
</evidence>
<feature type="compositionally biased region" description="Low complexity" evidence="1">
    <location>
        <begin position="44"/>
        <end position="84"/>
    </location>
</feature>
<keyword evidence="4" id="KW-1185">Reference proteome</keyword>
<accession>A0ABT1J0Z0</accession>
<dbReference type="RefSeq" id="WP_253799024.1">
    <property type="nucleotide sequence ID" value="NZ_JAMZDX010000003.1"/>
</dbReference>
<evidence type="ECO:0000313" key="3">
    <source>
        <dbReference type="EMBL" id="MCP2310756.1"/>
    </source>
</evidence>
<evidence type="ECO:0000256" key="1">
    <source>
        <dbReference type="SAM" id="MobiDB-lite"/>
    </source>
</evidence>
<feature type="chain" id="PRO_5046270331" description="Lipoprotein" evidence="2">
    <location>
        <begin position="36"/>
        <end position="198"/>
    </location>
</feature>
<evidence type="ECO:0008006" key="5">
    <source>
        <dbReference type="Google" id="ProtNLM"/>
    </source>
</evidence>
<feature type="signal peptide" evidence="2">
    <location>
        <begin position="1"/>
        <end position="35"/>
    </location>
</feature>
<name>A0ABT1J0Z0_9ACTN</name>
<protein>
    <recommendedName>
        <fullName evidence="5">Lipoprotein</fullName>
    </recommendedName>
</protein>
<feature type="region of interest" description="Disordered" evidence="1">
    <location>
        <begin position="44"/>
        <end position="99"/>
    </location>
</feature>
<dbReference type="EMBL" id="JAMZDX010000003">
    <property type="protein sequence ID" value="MCP2310756.1"/>
    <property type="molecule type" value="Genomic_DNA"/>
</dbReference>
<comment type="caution">
    <text evidence="3">The sequence shown here is derived from an EMBL/GenBank/DDBJ whole genome shotgun (WGS) entry which is preliminary data.</text>
</comment>
<dbReference type="PROSITE" id="PS51257">
    <property type="entry name" value="PROKAR_LIPOPROTEIN"/>
    <property type="match status" value="1"/>
</dbReference>